<feature type="domain" description="Ketoreductase" evidence="3">
    <location>
        <begin position="4"/>
        <end position="187"/>
    </location>
</feature>
<dbReference type="SMART" id="SM00822">
    <property type="entry name" value="PKS_KR"/>
    <property type="match status" value="1"/>
</dbReference>
<dbReference type="STRING" id="1121927.GOHSU_32_00120"/>
<dbReference type="InterPro" id="IPR020904">
    <property type="entry name" value="Sc_DH/Rdtase_CS"/>
</dbReference>
<evidence type="ECO:0000256" key="2">
    <source>
        <dbReference type="ARBA" id="ARBA00023002"/>
    </source>
</evidence>
<dbReference type="PANTHER" id="PTHR43008:SF4">
    <property type="entry name" value="CHAIN DEHYDROGENASE, PUTATIVE (AFU_ORTHOLOGUE AFUA_4G08710)-RELATED"/>
    <property type="match status" value="1"/>
</dbReference>
<dbReference type="InterPro" id="IPR057326">
    <property type="entry name" value="KR_dom"/>
</dbReference>
<accession>L7LAM4</accession>
<gene>
    <name evidence="4" type="ORF">GOHSU_32_00120</name>
</gene>
<dbReference type="Pfam" id="PF13561">
    <property type="entry name" value="adh_short_C2"/>
    <property type="match status" value="1"/>
</dbReference>
<dbReference type="RefSeq" id="WP_005941889.1">
    <property type="nucleotide sequence ID" value="NZ_ATVK01000055.1"/>
</dbReference>
<dbReference type="InterPro" id="IPR002347">
    <property type="entry name" value="SDR_fam"/>
</dbReference>
<dbReference type="GO" id="GO:0050664">
    <property type="term" value="F:oxidoreductase activity, acting on NAD(P)H, oxygen as acceptor"/>
    <property type="evidence" value="ECO:0007669"/>
    <property type="project" value="TreeGrafter"/>
</dbReference>
<comment type="similarity">
    <text evidence="1">Belongs to the short-chain dehydrogenases/reductases (SDR) family.</text>
</comment>
<keyword evidence="2" id="KW-0560">Oxidoreductase</keyword>
<reference evidence="4 5" key="1">
    <citation type="submission" date="2012-12" db="EMBL/GenBank/DDBJ databases">
        <title>Whole genome shotgun sequence of Gordonia hirsuta NBRC 16056.</title>
        <authorList>
            <person name="Isaki-Nakamura S."/>
            <person name="Hosoyama A."/>
            <person name="Tsuchikane K."/>
            <person name="Katsumata H."/>
            <person name="Baba S."/>
            <person name="Yamazaki S."/>
            <person name="Fujita N."/>
        </authorList>
    </citation>
    <scope>NUCLEOTIDE SEQUENCE [LARGE SCALE GENOMIC DNA]</scope>
    <source>
        <strain evidence="4 5">NBRC 16056</strain>
    </source>
</reference>
<evidence type="ECO:0000259" key="3">
    <source>
        <dbReference type="SMART" id="SM00822"/>
    </source>
</evidence>
<evidence type="ECO:0000256" key="1">
    <source>
        <dbReference type="ARBA" id="ARBA00006484"/>
    </source>
</evidence>
<organism evidence="4 5">
    <name type="scientific">Gordonia hirsuta DSM 44140 = NBRC 16056</name>
    <dbReference type="NCBI Taxonomy" id="1121927"/>
    <lineage>
        <taxon>Bacteria</taxon>
        <taxon>Bacillati</taxon>
        <taxon>Actinomycetota</taxon>
        <taxon>Actinomycetes</taxon>
        <taxon>Mycobacteriales</taxon>
        <taxon>Gordoniaceae</taxon>
        <taxon>Gordonia</taxon>
    </lineage>
</organism>
<dbReference type="PANTHER" id="PTHR43008">
    <property type="entry name" value="BENZIL REDUCTASE"/>
    <property type="match status" value="1"/>
</dbReference>
<dbReference type="Pfam" id="PF00106">
    <property type="entry name" value="adh_short"/>
    <property type="match status" value="1"/>
</dbReference>
<dbReference type="InterPro" id="IPR036291">
    <property type="entry name" value="NAD(P)-bd_dom_sf"/>
</dbReference>
<evidence type="ECO:0000313" key="5">
    <source>
        <dbReference type="Proteomes" id="UP000053405"/>
    </source>
</evidence>
<comment type="caution">
    <text evidence="4">The sequence shown here is derived from an EMBL/GenBank/DDBJ whole genome shotgun (WGS) entry which is preliminary data.</text>
</comment>
<protein>
    <submittedName>
        <fullName evidence="4">Putative 3-alpha-(Or 20-beta)-hydroxysteroid dehydrogenase</fullName>
    </submittedName>
</protein>
<dbReference type="EMBL" id="BANT01000032">
    <property type="protein sequence ID" value="GAC58195.1"/>
    <property type="molecule type" value="Genomic_DNA"/>
</dbReference>
<proteinExistence type="inferred from homology"/>
<dbReference type="OrthoDB" id="9803333at2"/>
<dbReference type="eggNOG" id="COG1028">
    <property type="taxonomic scope" value="Bacteria"/>
</dbReference>
<dbReference type="PRINTS" id="PR00081">
    <property type="entry name" value="GDHRDH"/>
</dbReference>
<dbReference type="CDD" id="cd05233">
    <property type="entry name" value="SDR_c"/>
    <property type="match status" value="1"/>
</dbReference>
<dbReference type="Gene3D" id="3.40.50.720">
    <property type="entry name" value="NAD(P)-binding Rossmann-like Domain"/>
    <property type="match status" value="1"/>
</dbReference>
<sequence length="281" mass="29135">MTKPTAIITGGSGGMGLATAQIMAADHHLVLTDLDDAALTAAVEQIEALGGSAEYVVADITARSQVDEVLAAAQAAGRLRAVVHAAGVSPHMGDAAKIIDINAVGTVNVTRAAYVVADDGFALVNVASIAGQMLPRIMVPTRAFRYANTHLATFRRKLIAAASRTGKKAAAGQAYSISKAFVIWYSAEQAADFGAKGARILSVSPGSFDTEMGRLEEDGGAGRMTDFAALKRFGRPEEIAELLAFCASDKPGYLTGIDILCDGGTKAGMGFKEMLTLAREA</sequence>
<dbReference type="AlphaFoldDB" id="L7LAM4"/>
<evidence type="ECO:0000313" key="4">
    <source>
        <dbReference type="EMBL" id="GAC58195.1"/>
    </source>
</evidence>
<keyword evidence="5" id="KW-1185">Reference proteome</keyword>
<dbReference type="Proteomes" id="UP000053405">
    <property type="component" value="Unassembled WGS sequence"/>
</dbReference>
<name>L7LAM4_9ACTN</name>
<dbReference type="PROSITE" id="PS00061">
    <property type="entry name" value="ADH_SHORT"/>
    <property type="match status" value="1"/>
</dbReference>
<dbReference type="SUPFAM" id="SSF51735">
    <property type="entry name" value="NAD(P)-binding Rossmann-fold domains"/>
    <property type="match status" value="1"/>
</dbReference>